<dbReference type="RefSeq" id="WP_251494722.1">
    <property type="nucleotide sequence ID" value="NZ_CAJSLV010000071.1"/>
</dbReference>
<dbReference type="Pfam" id="PF03334">
    <property type="entry name" value="PhaG_MnhG_YufB"/>
    <property type="match status" value="1"/>
</dbReference>
<dbReference type="GO" id="GO:0098662">
    <property type="term" value="P:inorganic cation transmembrane transport"/>
    <property type="evidence" value="ECO:0007669"/>
    <property type="project" value="InterPro"/>
</dbReference>
<dbReference type="AlphaFoldDB" id="A0A9W4GV59"/>
<reference evidence="2" key="1">
    <citation type="submission" date="2021-05" db="EMBL/GenBank/DDBJ databases">
        <authorList>
            <person name="Arsene-Ploetze F."/>
        </authorList>
    </citation>
    <scope>NUCLEOTIDE SEQUENCE</scope>
    <source>
        <strain evidence="2">DSM 42138</strain>
    </source>
</reference>
<evidence type="ECO:0000313" key="2">
    <source>
        <dbReference type="EMBL" id="CAG6396382.1"/>
    </source>
</evidence>
<dbReference type="GO" id="GO:0015297">
    <property type="term" value="F:antiporter activity"/>
    <property type="evidence" value="ECO:0007669"/>
    <property type="project" value="InterPro"/>
</dbReference>
<name>A0A9W4GV59_9ACTN</name>
<sequence>MSATHVLALVLLWCGAAALLLAAMALAVLPTAYGRLHALAPATSLGVPLVCLGLAVDAGAGRAAVKLLFVGALTAVSGPVLTVVIGRTMIRTGGQDAGAERGEPPV</sequence>
<feature type="transmembrane region" description="Helical" evidence="1">
    <location>
        <begin position="67"/>
        <end position="86"/>
    </location>
</feature>
<comment type="caution">
    <text evidence="2">The sequence shown here is derived from an EMBL/GenBank/DDBJ whole genome shotgun (WGS) entry which is preliminary data.</text>
</comment>
<protein>
    <submittedName>
        <fullName evidence="2">Monovalent cation/proton antiporter, MnhG/PhaG subunit</fullName>
    </submittedName>
</protein>
<organism evidence="2 3">
    <name type="scientific">Actinacidiphila cocklensis</name>
    <dbReference type="NCBI Taxonomy" id="887465"/>
    <lineage>
        <taxon>Bacteria</taxon>
        <taxon>Bacillati</taxon>
        <taxon>Actinomycetota</taxon>
        <taxon>Actinomycetes</taxon>
        <taxon>Kitasatosporales</taxon>
        <taxon>Streptomycetaceae</taxon>
        <taxon>Actinacidiphila</taxon>
    </lineage>
</organism>
<evidence type="ECO:0000256" key="1">
    <source>
        <dbReference type="SAM" id="Phobius"/>
    </source>
</evidence>
<dbReference type="EMBL" id="CAJSLV010000071">
    <property type="protein sequence ID" value="CAG6396382.1"/>
    <property type="molecule type" value="Genomic_DNA"/>
</dbReference>
<feature type="transmembrane region" description="Helical" evidence="1">
    <location>
        <begin position="37"/>
        <end position="55"/>
    </location>
</feature>
<dbReference type="Proteomes" id="UP001152519">
    <property type="component" value="Unassembled WGS sequence"/>
</dbReference>
<keyword evidence="3" id="KW-1185">Reference proteome</keyword>
<evidence type="ECO:0000313" key="3">
    <source>
        <dbReference type="Proteomes" id="UP001152519"/>
    </source>
</evidence>
<dbReference type="InterPro" id="IPR005133">
    <property type="entry name" value="PhaG_MnhG_YufB"/>
</dbReference>
<keyword evidence="1" id="KW-1133">Transmembrane helix</keyword>
<gene>
    <name evidence="2" type="ORF">SCOCK_400039</name>
</gene>
<keyword evidence="1" id="KW-0812">Transmembrane</keyword>
<accession>A0A9W4GV59</accession>
<proteinExistence type="predicted"/>
<keyword evidence="1" id="KW-0472">Membrane</keyword>